<dbReference type="GO" id="GO:0016887">
    <property type="term" value="F:ATP hydrolysis activity"/>
    <property type="evidence" value="ECO:0007669"/>
    <property type="project" value="InterPro"/>
</dbReference>
<dbReference type="InterPro" id="IPR003439">
    <property type="entry name" value="ABC_transporter-like_ATP-bd"/>
</dbReference>
<dbReference type="KEGG" id="cpas:Clopa_1542"/>
<keyword evidence="3" id="KW-0547">Nucleotide-binding</keyword>
<evidence type="ECO:0000259" key="5">
    <source>
        <dbReference type="PROSITE" id="PS50893"/>
    </source>
</evidence>
<keyword evidence="7" id="KW-1185">Reference proteome</keyword>
<evidence type="ECO:0000256" key="2">
    <source>
        <dbReference type="ARBA" id="ARBA00022448"/>
    </source>
</evidence>
<evidence type="ECO:0000256" key="3">
    <source>
        <dbReference type="ARBA" id="ARBA00022741"/>
    </source>
</evidence>
<gene>
    <name evidence="6" type="ORF">Clopa_1542</name>
</gene>
<dbReference type="PROSITE" id="PS50893">
    <property type="entry name" value="ABC_TRANSPORTER_2"/>
    <property type="match status" value="1"/>
</dbReference>
<keyword evidence="4" id="KW-0067">ATP-binding</keyword>
<evidence type="ECO:0000256" key="1">
    <source>
        <dbReference type="ARBA" id="ARBA00005417"/>
    </source>
</evidence>
<protein>
    <submittedName>
        <fullName evidence="6">ABC-type multidrug transport system, ATPase component</fullName>
    </submittedName>
</protein>
<dbReference type="Proteomes" id="UP000013523">
    <property type="component" value="Chromosome"/>
</dbReference>
<dbReference type="eggNOG" id="COG1131">
    <property type="taxonomic scope" value="Bacteria"/>
</dbReference>
<evidence type="ECO:0000313" key="6">
    <source>
        <dbReference type="EMBL" id="AGK96481.1"/>
    </source>
</evidence>
<evidence type="ECO:0000256" key="4">
    <source>
        <dbReference type="ARBA" id="ARBA00022840"/>
    </source>
</evidence>
<dbReference type="SMART" id="SM00382">
    <property type="entry name" value="AAA"/>
    <property type="match status" value="1"/>
</dbReference>
<dbReference type="GO" id="GO:0005524">
    <property type="term" value="F:ATP binding"/>
    <property type="evidence" value="ECO:0007669"/>
    <property type="project" value="UniProtKB-KW"/>
</dbReference>
<dbReference type="InterPro" id="IPR027417">
    <property type="entry name" value="P-loop_NTPase"/>
</dbReference>
<evidence type="ECO:0000313" key="7">
    <source>
        <dbReference type="Proteomes" id="UP000013523"/>
    </source>
</evidence>
<keyword evidence="2" id="KW-0813">Transport</keyword>
<dbReference type="SUPFAM" id="SSF52540">
    <property type="entry name" value="P-loop containing nucleoside triphosphate hydrolases"/>
    <property type="match status" value="1"/>
</dbReference>
<dbReference type="PANTHER" id="PTHR43335:SF4">
    <property type="entry name" value="ABC TRANSPORTER, ATP-BINDING PROTEIN"/>
    <property type="match status" value="1"/>
</dbReference>
<dbReference type="AlphaFoldDB" id="R4K452"/>
<dbReference type="OrthoDB" id="9809205at2"/>
<dbReference type="InterPro" id="IPR003593">
    <property type="entry name" value="AAA+_ATPase"/>
</dbReference>
<dbReference type="PANTHER" id="PTHR43335">
    <property type="entry name" value="ABC TRANSPORTER, ATP-BINDING PROTEIN"/>
    <property type="match status" value="1"/>
</dbReference>
<proteinExistence type="inferred from homology"/>
<dbReference type="RefSeq" id="WP_015614802.1">
    <property type="nucleotide sequence ID" value="NC_021182.1"/>
</dbReference>
<name>R4K452_CLOPA</name>
<dbReference type="Gene3D" id="3.40.50.300">
    <property type="entry name" value="P-loop containing nucleotide triphosphate hydrolases"/>
    <property type="match status" value="1"/>
</dbReference>
<sequence length="248" mass="27773">MDKVLEVAELTKFYKNGRGVKNISFDVYKGDVFGFLGPNGAGKTTVMKSITGLNSFQSGKIKILGYDLCTQFEAALKNVGSIIETAEVYEYISAYANLKFVSRFHKNINEANIEEALDMVNLTEYKKEKVSKFSLGMKQRLAIARALLANPKLIILDEPTNGLDIEGTVQLRNLIIELANKKKTTFFISSHLVHEIELMCNKVAIIHNGKLINNGEEIQNIKSKFNSLEDYYMRQIADGGNNNGKFES</sequence>
<accession>R4K452</accession>
<organism evidence="6 7">
    <name type="scientific">Clostridium pasteurianum BC1</name>
    <dbReference type="NCBI Taxonomy" id="86416"/>
    <lineage>
        <taxon>Bacteria</taxon>
        <taxon>Bacillati</taxon>
        <taxon>Bacillota</taxon>
        <taxon>Clostridia</taxon>
        <taxon>Eubacteriales</taxon>
        <taxon>Clostridiaceae</taxon>
        <taxon>Clostridium</taxon>
    </lineage>
</organism>
<reference evidence="6 7" key="1">
    <citation type="submission" date="2012-01" db="EMBL/GenBank/DDBJ databases">
        <title>Complete sequence of chromosome of Clostridium pasteurianum BC1.</title>
        <authorList>
            <consortium name="US DOE Joint Genome Institute"/>
            <person name="Lucas S."/>
            <person name="Han J."/>
            <person name="Lapidus A."/>
            <person name="Cheng J.-F."/>
            <person name="Goodwin L."/>
            <person name="Pitluck S."/>
            <person name="Peters L."/>
            <person name="Mikhailova N."/>
            <person name="Teshima H."/>
            <person name="Detter J.C."/>
            <person name="Han C."/>
            <person name="Tapia R."/>
            <person name="Land M."/>
            <person name="Hauser L."/>
            <person name="Kyrpides N."/>
            <person name="Ivanova N."/>
            <person name="Pagani I."/>
            <person name="Dunn J."/>
            <person name="Taghavi S."/>
            <person name="Francis A."/>
            <person name="van der Lelie D."/>
            <person name="Woyke T."/>
        </authorList>
    </citation>
    <scope>NUCLEOTIDE SEQUENCE [LARGE SCALE GENOMIC DNA]</scope>
    <source>
        <strain evidence="6 7">BC1</strain>
    </source>
</reference>
<dbReference type="Pfam" id="PF00005">
    <property type="entry name" value="ABC_tran"/>
    <property type="match status" value="1"/>
</dbReference>
<feature type="domain" description="ABC transporter" evidence="5">
    <location>
        <begin position="5"/>
        <end position="233"/>
    </location>
</feature>
<dbReference type="EMBL" id="CP003261">
    <property type="protein sequence ID" value="AGK96481.1"/>
    <property type="molecule type" value="Genomic_DNA"/>
</dbReference>
<dbReference type="PATRIC" id="fig|86416.3.peg.1518"/>
<dbReference type="InterPro" id="IPR017871">
    <property type="entry name" value="ABC_transporter-like_CS"/>
</dbReference>
<dbReference type="PROSITE" id="PS00211">
    <property type="entry name" value="ABC_TRANSPORTER_1"/>
    <property type="match status" value="1"/>
</dbReference>
<dbReference type="HOGENOM" id="CLU_000604_1_2_9"/>
<comment type="similarity">
    <text evidence="1">Belongs to the ABC transporter superfamily.</text>
</comment>
<dbReference type="STRING" id="86416.Clopa_1542"/>